<dbReference type="Pfam" id="PF24883">
    <property type="entry name" value="NPHP3_N"/>
    <property type="match status" value="1"/>
</dbReference>
<gene>
    <name evidence="4" type="ORF">SLS63_010696</name>
</gene>
<sequence length="533" mass="59980">MSFGFGVGDFLAVLKLANEVRKQFANAPKEFTDISDDIESLSLALVNADFRVKDARSHGAPAGTVSPSAAQLLRSILRSLIRQSPKVPNMVINKLFEEYNAKGEALPSHQVIPAISTMLTSARSKYILIDAVDELDDDQRAILLQRLFSLKEITKVNLLLTSRQRPKATTETFNAHFDGPSGMQGALKNLVQELQALGTPSKIDDFLLDLDVEIRATDRDVERYLRAEQNLLLLPKCVKERPHLQEEVISSIIRVVDGMFLLAVLHLESLKRKTTVKQVKDALQNMTEPSGSHAYDRAYDDALQRIESQADELRDLAKKSLSILMCARRLLSPDELCHALSVDVTKEEADEDNVPDIEDVLKSCAGLVTVDHESDCVRLVHNSTQEYMDRNRVSKFPDALKYVEAVCLVYYNVKSKSNPSGPFYEYSEDNRWYHGKLAEQDREFRKKLVGNRKSDRLVSPEKPNFSLSMATGMERFWQQAAMKTTLQSVIQKGCETGDLDLLESFLDASQYEKSNDVAPLLQIALEAHQHRIV</sequence>
<accession>A0ABR1NW60</accession>
<evidence type="ECO:0000256" key="1">
    <source>
        <dbReference type="ARBA" id="ARBA00022737"/>
    </source>
</evidence>
<comment type="caution">
    <text evidence="4">The sequence shown here is derived from an EMBL/GenBank/DDBJ whole genome shotgun (WGS) entry which is preliminary data.</text>
</comment>
<evidence type="ECO:0000259" key="3">
    <source>
        <dbReference type="Pfam" id="PF24883"/>
    </source>
</evidence>
<dbReference type="PANTHER" id="PTHR10039:SF15">
    <property type="entry name" value="NACHT DOMAIN-CONTAINING PROTEIN"/>
    <property type="match status" value="1"/>
</dbReference>
<dbReference type="Pfam" id="PF22939">
    <property type="entry name" value="WHD_GPIID"/>
    <property type="match status" value="1"/>
</dbReference>
<feature type="domain" description="Nephrocystin 3-like N-terminal" evidence="3">
    <location>
        <begin position="68"/>
        <end position="163"/>
    </location>
</feature>
<reference evidence="4 5" key="1">
    <citation type="submission" date="2024-02" db="EMBL/GenBank/DDBJ databases">
        <title>De novo assembly and annotation of 12 fungi associated with fruit tree decline syndrome in Ontario, Canada.</title>
        <authorList>
            <person name="Sulman M."/>
            <person name="Ellouze W."/>
            <person name="Ilyukhin E."/>
        </authorList>
    </citation>
    <scope>NUCLEOTIDE SEQUENCE [LARGE SCALE GENOMIC DNA]</scope>
    <source>
        <strain evidence="4 5">M169</strain>
    </source>
</reference>
<name>A0ABR1NW60_DIAER</name>
<proteinExistence type="predicted"/>
<dbReference type="Proteomes" id="UP001430848">
    <property type="component" value="Unassembled WGS sequence"/>
</dbReference>
<keyword evidence="1" id="KW-0677">Repeat</keyword>
<dbReference type="EMBL" id="JAKNSF020000092">
    <property type="protein sequence ID" value="KAK7717741.1"/>
    <property type="molecule type" value="Genomic_DNA"/>
</dbReference>
<dbReference type="InterPro" id="IPR056884">
    <property type="entry name" value="NPHP3-like_N"/>
</dbReference>
<protein>
    <submittedName>
        <fullName evidence="4">Uncharacterized protein</fullName>
    </submittedName>
</protein>
<evidence type="ECO:0000259" key="2">
    <source>
        <dbReference type="Pfam" id="PF22939"/>
    </source>
</evidence>
<evidence type="ECO:0000313" key="5">
    <source>
        <dbReference type="Proteomes" id="UP001430848"/>
    </source>
</evidence>
<feature type="domain" description="GPI inositol-deacylase winged helix" evidence="2">
    <location>
        <begin position="309"/>
        <end position="390"/>
    </location>
</feature>
<dbReference type="PANTHER" id="PTHR10039">
    <property type="entry name" value="AMELOGENIN"/>
    <property type="match status" value="1"/>
</dbReference>
<evidence type="ECO:0000313" key="4">
    <source>
        <dbReference type="EMBL" id="KAK7717741.1"/>
    </source>
</evidence>
<dbReference type="InterPro" id="IPR054471">
    <property type="entry name" value="GPIID_WHD"/>
</dbReference>
<keyword evidence="5" id="KW-1185">Reference proteome</keyword>
<organism evidence="4 5">
    <name type="scientific">Diaporthe eres</name>
    <name type="common">Phomopsis oblonga</name>
    <dbReference type="NCBI Taxonomy" id="83184"/>
    <lineage>
        <taxon>Eukaryota</taxon>
        <taxon>Fungi</taxon>
        <taxon>Dikarya</taxon>
        <taxon>Ascomycota</taxon>
        <taxon>Pezizomycotina</taxon>
        <taxon>Sordariomycetes</taxon>
        <taxon>Sordariomycetidae</taxon>
        <taxon>Diaporthales</taxon>
        <taxon>Diaporthaceae</taxon>
        <taxon>Diaporthe</taxon>
        <taxon>Diaporthe eres species complex</taxon>
    </lineage>
</organism>